<dbReference type="PANTHER" id="PTHR33510">
    <property type="entry name" value="PROTEIN TIC 20-II, CHLOROPLASTIC"/>
    <property type="match status" value="1"/>
</dbReference>
<dbReference type="OrthoDB" id="602284at2759"/>
<dbReference type="AlphaFoldDB" id="A0A388M4N5"/>
<keyword evidence="3 7" id="KW-0812">Transmembrane</keyword>
<comment type="similarity">
    <text evidence="2 7">Belongs to the Tic20 family.</text>
</comment>
<keyword evidence="7" id="KW-0934">Plastid</keyword>
<comment type="subcellular location">
    <subcellularLocation>
        <location evidence="1">Plastid</location>
        <location evidence="1">Chloroplast inner membrane</location>
        <topology evidence="1">Multi-pass membrane protein</topology>
    </subcellularLocation>
    <subcellularLocation>
        <location evidence="7">Plastid</location>
        <location evidence="7">Chloroplast membrane</location>
        <topology evidence="7">Multi-pass membrane protein</topology>
    </subcellularLocation>
</comment>
<evidence type="ECO:0000313" key="9">
    <source>
        <dbReference type="EMBL" id="GBG89544.1"/>
    </source>
</evidence>
<evidence type="ECO:0000256" key="6">
    <source>
        <dbReference type="ARBA" id="ARBA00023136"/>
    </source>
</evidence>
<dbReference type="Pfam" id="PF16166">
    <property type="entry name" value="TIC20"/>
    <property type="match status" value="1"/>
</dbReference>
<keyword evidence="4" id="KW-1001">Plastid inner membrane</keyword>
<feature type="transmembrane region" description="Helical" evidence="7">
    <location>
        <begin position="224"/>
        <end position="245"/>
    </location>
</feature>
<evidence type="ECO:0000256" key="7">
    <source>
        <dbReference type="RuleBase" id="RU367003"/>
    </source>
</evidence>
<comment type="caution">
    <text evidence="9">The sequence shown here is derived from an EMBL/GenBank/DDBJ whole genome shotgun (WGS) entry which is preliminary data.</text>
</comment>
<feature type="transmembrane region" description="Helical" evidence="7">
    <location>
        <begin position="331"/>
        <end position="356"/>
    </location>
</feature>
<dbReference type="Gramene" id="GBG89544">
    <property type="protein sequence ID" value="GBG89544"/>
    <property type="gene ID" value="CBR_g49334"/>
</dbReference>
<evidence type="ECO:0000256" key="8">
    <source>
        <dbReference type="SAM" id="MobiDB-lite"/>
    </source>
</evidence>
<dbReference type="OMA" id="LWITITV"/>
<evidence type="ECO:0000256" key="5">
    <source>
        <dbReference type="ARBA" id="ARBA00022989"/>
    </source>
</evidence>
<reference evidence="9 10" key="1">
    <citation type="journal article" date="2018" name="Cell">
        <title>The Chara Genome: Secondary Complexity and Implications for Plant Terrestrialization.</title>
        <authorList>
            <person name="Nishiyama T."/>
            <person name="Sakayama H."/>
            <person name="Vries J.D."/>
            <person name="Buschmann H."/>
            <person name="Saint-Marcoux D."/>
            <person name="Ullrich K.K."/>
            <person name="Haas F.B."/>
            <person name="Vanderstraeten L."/>
            <person name="Becker D."/>
            <person name="Lang D."/>
            <person name="Vosolsobe S."/>
            <person name="Rombauts S."/>
            <person name="Wilhelmsson P.K.I."/>
            <person name="Janitza P."/>
            <person name="Kern R."/>
            <person name="Heyl A."/>
            <person name="Rumpler F."/>
            <person name="Villalobos L.I.A.C."/>
            <person name="Clay J.M."/>
            <person name="Skokan R."/>
            <person name="Toyoda A."/>
            <person name="Suzuki Y."/>
            <person name="Kagoshima H."/>
            <person name="Schijlen E."/>
            <person name="Tajeshwar N."/>
            <person name="Catarino B."/>
            <person name="Hetherington A.J."/>
            <person name="Saltykova A."/>
            <person name="Bonnot C."/>
            <person name="Breuninger H."/>
            <person name="Symeonidi A."/>
            <person name="Radhakrishnan G.V."/>
            <person name="Van Nieuwerburgh F."/>
            <person name="Deforce D."/>
            <person name="Chang C."/>
            <person name="Karol K.G."/>
            <person name="Hedrich R."/>
            <person name="Ulvskov P."/>
            <person name="Glockner G."/>
            <person name="Delwiche C.F."/>
            <person name="Petrasek J."/>
            <person name="Van de Peer Y."/>
            <person name="Friml J."/>
            <person name="Beilby M."/>
            <person name="Dolan L."/>
            <person name="Kohara Y."/>
            <person name="Sugano S."/>
            <person name="Fujiyama A."/>
            <person name="Delaux P.-M."/>
            <person name="Quint M."/>
            <person name="TheiBen G."/>
            <person name="Hagemann M."/>
            <person name="Harholt J."/>
            <person name="Dunand C."/>
            <person name="Zachgo S."/>
            <person name="Langdale J."/>
            <person name="Maumus F."/>
            <person name="Straeten D.V.D."/>
            <person name="Gould S.B."/>
            <person name="Rensing S.A."/>
        </authorList>
    </citation>
    <scope>NUCLEOTIDE SEQUENCE [LARGE SCALE GENOMIC DNA]</scope>
    <source>
        <strain evidence="9 10">S276</strain>
    </source>
</reference>
<protein>
    <recommendedName>
        <fullName evidence="7">Protein TIC 20</fullName>
    </recommendedName>
</protein>
<dbReference type="EMBL" id="BFEA01000744">
    <property type="protein sequence ID" value="GBG89544.1"/>
    <property type="molecule type" value="Genomic_DNA"/>
</dbReference>
<dbReference type="Proteomes" id="UP000265515">
    <property type="component" value="Unassembled WGS sequence"/>
</dbReference>
<sequence>MATSATSVVQRVVTSSAVSAPCQSAAAAASARSAPSRCHLRFSGCHVSCSSRLSSPRSYPSSMLLSSPACRCAVAVNNVCSRTPVSPSLRPLTPRGTDISVKIGGDKIAVSSSSSSSSAFSPSVHRILPPASSACCVRRRLSPAAAFFAVGAVGRGAAQSRGACGATESAPFLGGGGSNLRHQCPNVLSPPRVRGRGRGSPARASADDTRKPTGFPPMQSKPQWFWRVLAVAPYIIPVSELWLSAEGAYLLNPLLEVLEDAFLPILLWYHGQRFLPLITFFALFLGVVRNQQFWPHFVRYHTLNSVLMEIIIMVATYLVKLLPASIAENVMIVPWVSLIFTLWITITVFYSIACAIKGMYSDIPFISDAVYMQIPVDV</sequence>
<dbReference type="PANTHER" id="PTHR33510:SF9">
    <property type="entry name" value="HIT-TYPE ZINC FINGER FAMILY PROTEIN-RELATED"/>
    <property type="match status" value="1"/>
</dbReference>
<evidence type="ECO:0000256" key="2">
    <source>
        <dbReference type="ARBA" id="ARBA00009596"/>
    </source>
</evidence>
<keyword evidence="5 7" id="KW-1133">Transmembrane helix</keyword>
<evidence type="ECO:0000313" key="10">
    <source>
        <dbReference type="Proteomes" id="UP000265515"/>
    </source>
</evidence>
<dbReference type="InterPro" id="IPR005691">
    <property type="entry name" value="Tic20"/>
</dbReference>
<feature type="region of interest" description="Disordered" evidence="8">
    <location>
        <begin position="181"/>
        <end position="217"/>
    </location>
</feature>
<feature type="transmembrane region" description="Helical" evidence="7">
    <location>
        <begin position="265"/>
        <end position="288"/>
    </location>
</feature>
<keyword evidence="7" id="KW-0150">Chloroplast</keyword>
<gene>
    <name evidence="9" type="ORF">CBR_g49334</name>
</gene>
<organism evidence="9 10">
    <name type="scientific">Chara braunii</name>
    <name type="common">Braun's stonewort</name>
    <dbReference type="NCBI Taxonomy" id="69332"/>
    <lineage>
        <taxon>Eukaryota</taxon>
        <taxon>Viridiplantae</taxon>
        <taxon>Streptophyta</taxon>
        <taxon>Charophyceae</taxon>
        <taxon>Charales</taxon>
        <taxon>Characeae</taxon>
        <taxon>Chara</taxon>
    </lineage>
</organism>
<evidence type="ECO:0000256" key="1">
    <source>
        <dbReference type="ARBA" id="ARBA00004478"/>
    </source>
</evidence>
<proteinExistence type="inferred from homology"/>
<accession>A0A388M4N5</accession>
<comment type="function">
    <text evidence="7">Involved in protein precursor import into chloroplasts.</text>
</comment>
<name>A0A388M4N5_CHABU</name>
<evidence type="ECO:0000256" key="3">
    <source>
        <dbReference type="ARBA" id="ARBA00022692"/>
    </source>
</evidence>
<dbReference type="GO" id="GO:0009706">
    <property type="term" value="C:chloroplast inner membrane"/>
    <property type="evidence" value="ECO:0007669"/>
    <property type="project" value="UniProtKB-SubCell"/>
</dbReference>
<keyword evidence="6 7" id="KW-0472">Membrane</keyword>
<evidence type="ECO:0000256" key="4">
    <source>
        <dbReference type="ARBA" id="ARBA00022780"/>
    </source>
</evidence>
<feature type="transmembrane region" description="Helical" evidence="7">
    <location>
        <begin position="300"/>
        <end position="319"/>
    </location>
</feature>
<dbReference type="STRING" id="69332.A0A388M4N5"/>
<keyword evidence="10" id="KW-1185">Reference proteome</keyword>